<evidence type="ECO:0000313" key="6">
    <source>
        <dbReference type="EMBL" id="NYZ24995.1"/>
    </source>
</evidence>
<dbReference type="InterPro" id="IPR000843">
    <property type="entry name" value="HTH_LacI"/>
</dbReference>
<keyword evidence="7" id="KW-1185">Reference proteome</keyword>
<dbReference type="PANTHER" id="PTHR30146">
    <property type="entry name" value="LACI-RELATED TRANSCRIPTIONAL REPRESSOR"/>
    <property type="match status" value="1"/>
</dbReference>
<evidence type="ECO:0000256" key="1">
    <source>
        <dbReference type="ARBA" id="ARBA00023015"/>
    </source>
</evidence>
<dbReference type="CDD" id="cd01392">
    <property type="entry name" value="HTH_LacI"/>
    <property type="match status" value="1"/>
</dbReference>
<feature type="domain" description="HTH lacI-type" evidence="5">
    <location>
        <begin position="22"/>
        <end position="76"/>
    </location>
</feature>
<dbReference type="InterPro" id="IPR046335">
    <property type="entry name" value="LacI/GalR-like_sensor"/>
</dbReference>
<evidence type="ECO:0000313" key="7">
    <source>
        <dbReference type="Proteomes" id="UP000584642"/>
    </source>
</evidence>
<dbReference type="SUPFAM" id="SSF53822">
    <property type="entry name" value="Periplasmic binding protein-like I"/>
    <property type="match status" value="1"/>
</dbReference>
<evidence type="ECO:0000256" key="4">
    <source>
        <dbReference type="SAM" id="MobiDB-lite"/>
    </source>
</evidence>
<dbReference type="PROSITE" id="PS50932">
    <property type="entry name" value="HTH_LACI_2"/>
    <property type="match status" value="1"/>
</dbReference>
<dbReference type="InterPro" id="IPR028082">
    <property type="entry name" value="Peripla_BP_I"/>
</dbReference>
<proteinExistence type="predicted"/>
<evidence type="ECO:0000259" key="5">
    <source>
        <dbReference type="PROSITE" id="PS50932"/>
    </source>
</evidence>
<keyword evidence="1" id="KW-0805">Transcription regulation</keyword>
<dbReference type="RefSeq" id="WP_180286769.1">
    <property type="nucleotide sequence ID" value="NZ_JABFDB010000050.1"/>
</dbReference>
<keyword evidence="2 6" id="KW-0238">DNA-binding</keyword>
<gene>
    <name evidence="6" type="ORF">HND93_35275</name>
</gene>
<dbReference type="SMART" id="SM00354">
    <property type="entry name" value="HTH_LACI"/>
    <property type="match status" value="1"/>
</dbReference>
<name>A0ABX2TN84_9PROT</name>
<dbReference type="Proteomes" id="UP000584642">
    <property type="component" value="Unassembled WGS sequence"/>
</dbReference>
<evidence type="ECO:0000256" key="2">
    <source>
        <dbReference type="ARBA" id="ARBA00023125"/>
    </source>
</evidence>
<feature type="compositionally biased region" description="Pro residues" evidence="4">
    <location>
        <begin position="1"/>
        <end position="15"/>
    </location>
</feature>
<dbReference type="Gene3D" id="1.10.260.40">
    <property type="entry name" value="lambda repressor-like DNA-binding domains"/>
    <property type="match status" value="1"/>
</dbReference>
<dbReference type="Gene3D" id="3.40.50.2300">
    <property type="match status" value="2"/>
</dbReference>
<dbReference type="Pfam" id="PF13377">
    <property type="entry name" value="Peripla_BP_3"/>
    <property type="match status" value="1"/>
</dbReference>
<keyword evidence="3" id="KW-0804">Transcription</keyword>
<evidence type="ECO:0000256" key="3">
    <source>
        <dbReference type="ARBA" id="ARBA00023163"/>
    </source>
</evidence>
<comment type="caution">
    <text evidence="6">The sequence shown here is derived from an EMBL/GenBank/DDBJ whole genome shotgun (WGS) entry which is preliminary data.</text>
</comment>
<feature type="region of interest" description="Disordered" evidence="4">
    <location>
        <begin position="1"/>
        <end position="22"/>
    </location>
</feature>
<protein>
    <submittedName>
        <fullName evidence="6">LacI family DNA-binding transcriptional regulator</fullName>
    </submittedName>
</protein>
<reference evidence="6 7" key="1">
    <citation type="submission" date="2020-05" db="EMBL/GenBank/DDBJ databases">
        <title>Azospirillum oleiclasticum sp. nov, a nitrogen-fixing and heavy crude oil-emulsifying bacterium isolated from the crude oil of Yumen Oilfield.</title>
        <authorList>
            <person name="Wu D."/>
            <person name="Cai M."/>
            <person name="Zhang X."/>
        </authorList>
    </citation>
    <scope>NUCLEOTIDE SEQUENCE [LARGE SCALE GENOMIC DNA]</scope>
    <source>
        <strain evidence="6 7">ROY-1-1-2</strain>
    </source>
</reference>
<dbReference type="EMBL" id="JABFDB010000050">
    <property type="protein sequence ID" value="NYZ24995.1"/>
    <property type="molecule type" value="Genomic_DNA"/>
</dbReference>
<dbReference type="SUPFAM" id="SSF47413">
    <property type="entry name" value="lambda repressor-like DNA-binding domains"/>
    <property type="match status" value="1"/>
</dbReference>
<dbReference type="InterPro" id="IPR010982">
    <property type="entry name" value="Lambda_DNA-bd_dom_sf"/>
</dbReference>
<sequence>MDETSPPPSPAGPKPRSPRTPKGLRAVARAAGVSTATVSRAINRPEVVSEELRTRIAAVIEHLGWVPDGAARALVTRRSGTVGAVFPTLIQGDFARAANALQRELLGEGHTLLMACSDYDPELEFRQVRIFAERGVDGLILVGGTHHPDLVRLLERLALPVVNTFVFDPANPGRTVGPDNRRALFDLTSYLIGLGHRRFGVIAQSTRNNDRAAERLAGIRDALGAHGLATRPAHHAEGLSGIAEARALFRRIMAAEPRPTAILCGNAYLAVGAELEALAMGLAVPGDLSIVGYDDIEIMSELPVPITTVRVAGDEIGRRAARCLLARILGRPDADGHECPAEIVVRASSGPPPA</sequence>
<dbReference type="CDD" id="cd06273">
    <property type="entry name" value="PBP1_LacI-like"/>
    <property type="match status" value="1"/>
</dbReference>
<dbReference type="PANTHER" id="PTHR30146:SF138">
    <property type="entry name" value="TRANSCRIPTIONAL REGULATORY PROTEIN"/>
    <property type="match status" value="1"/>
</dbReference>
<accession>A0ABX2TN84</accession>
<dbReference type="GO" id="GO:0003677">
    <property type="term" value="F:DNA binding"/>
    <property type="evidence" value="ECO:0007669"/>
    <property type="project" value="UniProtKB-KW"/>
</dbReference>
<dbReference type="Pfam" id="PF00356">
    <property type="entry name" value="LacI"/>
    <property type="match status" value="1"/>
</dbReference>
<organism evidence="6 7">
    <name type="scientific">Azospirillum oleiclasticum</name>
    <dbReference type="NCBI Taxonomy" id="2735135"/>
    <lineage>
        <taxon>Bacteria</taxon>
        <taxon>Pseudomonadati</taxon>
        <taxon>Pseudomonadota</taxon>
        <taxon>Alphaproteobacteria</taxon>
        <taxon>Rhodospirillales</taxon>
        <taxon>Azospirillaceae</taxon>
        <taxon>Azospirillum</taxon>
    </lineage>
</organism>